<evidence type="ECO:0000313" key="2">
    <source>
        <dbReference type="EMBL" id="KAJ8385655.1"/>
    </source>
</evidence>
<dbReference type="Proteomes" id="UP001221898">
    <property type="component" value="Unassembled WGS sequence"/>
</dbReference>
<accession>A0AAD7RKE4</accession>
<feature type="compositionally biased region" description="Basic and acidic residues" evidence="1">
    <location>
        <begin position="114"/>
        <end position="126"/>
    </location>
</feature>
<name>A0AAD7RKE4_9TELE</name>
<organism evidence="2 3">
    <name type="scientific">Aldrovandia affinis</name>
    <dbReference type="NCBI Taxonomy" id="143900"/>
    <lineage>
        <taxon>Eukaryota</taxon>
        <taxon>Metazoa</taxon>
        <taxon>Chordata</taxon>
        <taxon>Craniata</taxon>
        <taxon>Vertebrata</taxon>
        <taxon>Euteleostomi</taxon>
        <taxon>Actinopterygii</taxon>
        <taxon>Neopterygii</taxon>
        <taxon>Teleostei</taxon>
        <taxon>Notacanthiformes</taxon>
        <taxon>Halosauridae</taxon>
        <taxon>Aldrovandia</taxon>
    </lineage>
</organism>
<keyword evidence="3" id="KW-1185">Reference proteome</keyword>
<gene>
    <name evidence="2" type="ORF">AAFF_G00183680</name>
</gene>
<sequence length="126" mass="13902">MKTCGYSASTIPVQCLDDVERSHRPVRVSAPGPQRPHPVQHRPALPPQAPHGPPTGPALDGLRDDCWQGPWSRPRPPPSNTRGSLDDSSWSFPSPPKPSDALFWESPRPPGVEKTPDCDRDWLSPY</sequence>
<protein>
    <submittedName>
        <fullName evidence="2">Uncharacterized protein</fullName>
    </submittedName>
</protein>
<reference evidence="2" key="1">
    <citation type="journal article" date="2023" name="Science">
        <title>Genome structures resolve the early diversification of teleost fishes.</title>
        <authorList>
            <person name="Parey E."/>
            <person name="Louis A."/>
            <person name="Montfort J."/>
            <person name="Bouchez O."/>
            <person name="Roques C."/>
            <person name="Iampietro C."/>
            <person name="Lluch J."/>
            <person name="Castinel A."/>
            <person name="Donnadieu C."/>
            <person name="Desvignes T."/>
            <person name="Floi Bucao C."/>
            <person name="Jouanno E."/>
            <person name="Wen M."/>
            <person name="Mejri S."/>
            <person name="Dirks R."/>
            <person name="Jansen H."/>
            <person name="Henkel C."/>
            <person name="Chen W.J."/>
            <person name="Zahm M."/>
            <person name="Cabau C."/>
            <person name="Klopp C."/>
            <person name="Thompson A.W."/>
            <person name="Robinson-Rechavi M."/>
            <person name="Braasch I."/>
            <person name="Lecointre G."/>
            <person name="Bobe J."/>
            <person name="Postlethwait J.H."/>
            <person name="Berthelot C."/>
            <person name="Roest Crollius H."/>
            <person name="Guiguen Y."/>
        </authorList>
    </citation>
    <scope>NUCLEOTIDE SEQUENCE</scope>
    <source>
        <strain evidence="2">NC1722</strain>
    </source>
</reference>
<feature type="compositionally biased region" description="Pro residues" evidence="1">
    <location>
        <begin position="44"/>
        <end position="56"/>
    </location>
</feature>
<evidence type="ECO:0000313" key="3">
    <source>
        <dbReference type="Proteomes" id="UP001221898"/>
    </source>
</evidence>
<comment type="caution">
    <text evidence="2">The sequence shown here is derived from an EMBL/GenBank/DDBJ whole genome shotgun (WGS) entry which is preliminary data.</text>
</comment>
<evidence type="ECO:0000256" key="1">
    <source>
        <dbReference type="SAM" id="MobiDB-lite"/>
    </source>
</evidence>
<proteinExistence type="predicted"/>
<dbReference type="AlphaFoldDB" id="A0AAD7RKE4"/>
<dbReference type="EMBL" id="JAINUG010000244">
    <property type="protein sequence ID" value="KAJ8385655.1"/>
    <property type="molecule type" value="Genomic_DNA"/>
</dbReference>
<feature type="region of interest" description="Disordered" evidence="1">
    <location>
        <begin position="17"/>
        <end position="126"/>
    </location>
</feature>